<dbReference type="AlphaFoldDB" id="A0A0E9WEI1"/>
<reference evidence="1" key="1">
    <citation type="submission" date="2014-11" db="EMBL/GenBank/DDBJ databases">
        <authorList>
            <person name="Amaro Gonzalez C."/>
        </authorList>
    </citation>
    <scope>NUCLEOTIDE SEQUENCE</scope>
</reference>
<protein>
    <submittedName>
        <fullName evidence="1">Uncharacterized protein</fullName>
    </submittedName>
</protein>
<name>A0A0E9WEI1_ANGAN</name>
<organism evidence="1">
    <name type="scientific">Anguilla anguilla</name>
    <name type="common">European freshwater eel</name>
    <name type="synonym">Muraena anguilla</name>
    <dbReference type="NCBI Taxonomy" id="7936"/>
    <lineage>
        <taxon>Eukaryota</taxon>
        <taxon>Metazoa</taxon>
        <taxon>Chordata</taxon>
        <taxon>Craniata</taxon>
        <taxon>Vertebrata</taxon>
        <taxon>Euteleostomi</taxon>
        <taxon>Actinopterygii</taxon>
        <taxon>Neopterygii</taxon>
        <taxon>Teleostei</taxon>
        <taxon>Anguilliformes</taxon>
        <taxon>Anguillidae</taxon>
        <taxon>Anguilla</taxon>
    </lineage>
</organism>
<sequence>MLKMSSLGITAHPNFSGPIPQLFGATLERLIPSLTKLSRPAQKVILLGKSNESAEKFLHFPIQEEKNLGTVLLLMFTQLH</sequence>
<reference evidence="1" key="2">
    <citation type="journal article" date="2015" name="Fish Shellfish Immunol.">
        <title>Early steps in the European eel (Anguilla anguilla)-Vibrio vulnificus interaction in the gills: Role of the RtxA13 toxin.</title>
        <authorList>
            <person name="Callol A."/>
            <person name="Pajuelo D."/>
            <person name="Ebbesson L."/>
            <person name="Teles M."/>
            <person name="MacKenzie S."/>
            <person name="Amaro C."/>
        </authorList>
    </citation>
    <scope>NUCLEOTIDE SEQUENCE</scope>
</reference>
<evidence type="ECO:0000313" key="1">
    <source>
        <dbReference type="EMBL" id="JAH88742.1"/>
    </source>
</evidence>
<proteinExistence type="predicted"/>
<dbReference type="EMBL" id="GBXM01019835">
    <property type="protein sequence ID" value="JAH88742.1"/>
    <property type="molecule type" value="Transcribed_RNA"/>
</dbReference>
<accession>A0A0E9WEI1</accession>